<dbReference type="RefSeq" id="WP_020448802.1">
    <property type="nucleotide sequence ID" value="NZ_CAYAYE010000015.1"/>
</dbReference>
<dbReference type="GeneID" id="41323335"/>
<organism evidence="2 3">
    <name type="scientific">Candidatus Methanomassiliicoccus intestinalis</name>
    <dbReference type="NCBI Taxonomy" id="1406512"/>
    <lineage>
        <taxon>Archaea</taxon>
        <taxon>Methanobacteriati</taxon>
        <taxon>Thermoplasmatota</taxon>
        <taxon>Thermoplasmata</taxon>
        <taxon>Methanomassiliicoccales</taxon>
        <taxon>Methanomassiliicoccaceae</taxon>
        <taxon>Methanomassiliicoccus</taxon>
    </lineage>
</organism>
<evidence type="ECO:0000313" key="2">
    <source>
        <dbReference type="EMBL" id="TQS84652.1"/>
    </source>
</evidence>
<proteinExistence type="predicted"/>
<sequence length="557" mass="64855">MDEKDYLKVTLNGFLLNAGVVGLLRLFEYAEEYDELGCVKDEDYIIDNQDLYISKKFILTHNLADLYVKSIVYYLGEDTKFIRVMSKQDAVNKLFEKYDPEDKKWIKDVNELFKEFSEMLEKASFKSGYEILASYDNVEKITLEMIASFKKEKDYIIKKDLYFELCRLLNQPKVKEVLIFKDILYSKINMFMGDVSFLNRSNTKKDITQIYHNDFVQPLLDDLSYTKSKTKPCIDCGRLSKTTTSLSFMSDVTDDTNRKKSYYWNCVPDAYLCPLCAFIYSLVPLGFSYAASDAIFINSNINIKTLQSLSEGMFYRTDEADKNVWYKVYNKFTNLELSNVQKRIDNIQVIVRENHKDSKRYSLNMIDKQIVTTLADSKNELDYIRNWYVKDSDEFINVYQSTVEHIINRQSLYNFISRLLKISLRDGTNSNHLFPILIIQINSQGGQKMEADTKQAYVAKKKGEEMRVNLTKDVSTSDRDDKLKGMIYQFLNAVSLSNRDAFMNLLIRSYSSVGQPVPDIFFSCFESDEKFRTIGYAYLLGLKSDGYKKPKEGDVSE</sequence>
<dbReference type="NCBIfam" id="TIGR01908">
    <property type="entry name" value="cas_CXXC_CXXC"/>
    <property type="match status" value="1"/>
</dbReference>
<protein>
    <recommendedName>
        <fullName evidence="1">CRISPR-associated protein CXXC-CXXC domain-containing protein</fullName>
    </recommendedName>
</protein>
<dbReference type="AlphaFoldDB" id="A0A8J8PHA8"/>
<gene>
    <name evidence="2" type="ORF">A3207_01015</name>
</gene>
<reference evidence="2" key="1">
    <citation type="submission" date="2016-03" db="EMBL/GenBank/DDBJ databases">
        <authorList>
            <person name="Borrel G."/>
            <person name="Mccann A."/>
            <person name="O'Toole P.W."/>
        </authorList>
    </citation>
    <scope>NUCLEOTIDE SEQUENCE</scope>
    <source>
        <strain evidence="2">183</strain>
    </source>
</reference>
<dbReference type="Pfam" id="PF09706">
    <property type="entry name" value="Cas_CXXC_CXXC"/>
    <property type="match status" value="1"/>
</dbReference>
<dbReference type="EMBL" id="LVVT01000001">
    <property type="protein sequence ID" value="TQS84652.1"/>
    <property type="molecule type" value="Genomic_DNA"/>
</dbReference>
<feature type="domain" description="CRISPR-associated protein CXXC-CXXC" evidence="1">
    <location>
        <begin position="229"/>
        <end position="287"/>
    </location>
</feature>
<dbReference type="Proteomes" id="UP000752814">
    <property type="component" value="Unassembled WGS sequence"/>
</dbReference>
<name>A0A8J8PHA8_9ARCH</name>
<dbReference type="InterPro" id="IPR019121">
    <property type="entry name" value="CRISPR-assoc_CXXC-CXXC_dom"/>
</dbReference>
<accession>A0A8J8PHA8</accession>
<evidence type="ECO:0000313" key="3">
    <source>
        <dbReference type="Proteomes" id="UP000752814"/>
    </source>
</evidence>
<dbReference type="InterPro" id="IPR010180">
    <property type="entry name" value="CRISPR-assoc_prot_CXXC-CXXC"/>
</dbReference>
<evidence type="ECO:0000259" key="1">
    <source>
        <dbReference type="Pfam" id="PF09706"/>
    </source>
</evidence>
<comment type="caution">
    <text evidence="2">The sequence shown here is derived from an EMBL/GenBank/DDBJ whole genome shotgun (WGS) entry which is preliminary data.</text>
</comment>